<protein>
    <submittedName>
        <fullName evidence="8">Sugar ABC transporter ATP-binding protein</fullName>
    </submittedName>
</protein>
<keyword evidence="9" id="KW-1185">Reference proteome</keyword>
<dbReference type="Gene3D" id="3.40.50.300">
    <property type="entry name" value="P-loop containing nucleotide triphosphate hydrolases"/>
    <property type="match status" value="2"/>
</dbReference>
<keyword evidence="6 8" id="KW-0067">ATP-binding</keyword>
<dbReference type="GO" id="GO:0016887">
    <property type="term" value="F:ATP hydrolysis activity"/>
    <property type="evidence" value="ECO:0007669"/>
    <property type="project" value="InterPro"/>
</dbReference>
<dbReference type="CDD" id="cd03216">
    <property type="entry name" value="ABC_Carb_Monos_I"/>
    <property type="match status" value="1"/>
</dbReference>
<dbReference type="PROSITE" id="PS50893">
    <property type="entry name" value="ABC_TRANSPORTER_2"/>
    <property type="match status" value="1"/>
</dbReference>
<feature type="domain" description="ABC transporter" evidence="7">
    <location>
        <begin position="4"/>
        <end position="504"/>
    </location>
</feature>
<evidence type="ECO:0000256" key="3">
    <source>
        <dbReference type="ARBA" id="ARBA00022597"/>
    </source>
</evidence>
<organism evidence="8 9">
    <name type="scientific">Pleomorphomonas diazotrophica</name>
    <dbReference type="NCBI Taxonomy" id="1166257"/>
    <lineage>
        <taxon>Bacteria</taxon>
        <taxon>Pseudomonadati</taxon>
        <taxon>Pseudomonadota</taxon>
        <taxon>Alphaproteobacteria</taxon>
        <taxon>Hyphomicrobiales</taxon>
        <taxon>Pleomorphomonadaceae</taxon>
        <taxon>Pleomorphomonas</taxon>
    </lineage>
</organism>
<keyword evidence="2" id="KW-0813">Transport</keyword>
<accession>A0A1I4RWL2</accession>
<dbReference type="InterPro" id="IPR050107">
    <property type="entry name" value="ABC_carbohydrate_import_ATPase"/>
</dbReference>
<dbReference type="PANTHER" id="PTHR43790">
    <property type="entry name" value="CARBOHYDRATE TRANSPORT ATP-BINDING PROTEIN MG119-RELATED"/>
    <property type="match status" value="1"/>
</dbReference>
<gene>
    <name evidence="8" type="ORF">CXZ10_16160</name>
</gene>
<dbReference type="SUPFAM" id="SSF52540">
    <property type="entry name" value="P-loop containing nucleoside triphosphate hydrolases"/>
    <property type="match status" value="2"/>
</dbReference>
<dbReference type="SMART" id="SM00382">
    <property type="entry name" value="AAA"/>
    <property type="match status" value="2"/>
</dbReference>
<evidence type="ECO:0000256" key="6">
    <source>
        <dbReference type="ARBA" id="ARBA00022840"/>
    </source>
</evidence>
<evidence type="ECO:0000256" key="1">
    <source>
        <dbReference type="ARBA" id="ARBA00005417"/>
    </source>
</evidence>
<reference evidence="8 9" key="1">
    <citation type="submission" date="2017-12" db="EMBL/GenBank/DDBJ databases">
        <title>Anaerobic carbon monoxide metabolism by Pleomorphomonas carboxyditropha sp. nov., a new mesophilic hydrogenogenic carboxidotroph.</title>
        <authorList>
            <person name="Esquivel-Elizondo S."/>
            <person name="Krajmalnik-Brown R."/>
        </authorList>
    </citation>
    <scope>NUCLEOTIDE SEQUENCE [LARGE SCALE GENOMIC DNA]</scope>
    <source>
        <strain evidence="8 9">R5-392</strain>
    </source>
</reference>
<dbReference type="InterPro" id="IPR017871">
    <property type="entry name" value="ABC_transporter-like_CS"/>
</dbReference>
<dbReference type="Pfam" id="PF00005">
    <property type="entry name" value="ABC_tran"/>
    <property type="match status" value="2"/>
</dbReference>
<keyword evidence="5" id="KW-0547">Nucleotide-binding</keyword>
<dbReference type="OrthoDB" id="9805029at2"/>
<comment type="caution">
    <text evidence="8">The sequence shown here is derived from an EMBL/GenBank/DDBJ whole genome shotgun (WGS) entry which is preliminary data.</text>
</comment>
<dbReference type="CDD" id="cd03215">
    <property type="entry name" value="ABC_Carb_Monos_II"/>
    <property type="match status" value="1"/>
</dbReference>
<dbReference type="EMBL" id="PJNW01000014">
    <property type="protein sequence ID" value="PKR87996.1"/>
    <property type="molecule type" value="Genomic_DNA"/>
</dbReference>
<dbReference type="InterPro" id="IPR003439">
    <property type="entry name" value="ABC_transporter-like_ATP-bd"/>
</dbReference>
<evidence type="ECO:0000259" key="7">
    <source>
        <dbReference type="PROSITE" id="PS50893"/>
    </source>
</evidence>
<evidence type="ECO:0000256" key="4">
    <source>
        <dbReference type="ARBA" id="ARBA00022737"/>
    </source>
</evidence>
<keyword evidence="4" id="KW-0677">Repeat</keyword>
<dbReference type="InterPro" id="IPR003593">
    <property type="entry name" value="AAA+_ATPase"/>
</dbReference>
<keyword evidence="3" id="KW-0762">Sugar transport</keyword>
<evidence type="ECO:0000313" key="9">
    <source>
        <dbReference type="Proteomes" id="UP000233491"/>
    </source>
</evidence>
<dbReference type="RefSeq" id="WP_101290399.1">
    <property type="nucleotide sequence ID" value="NZ_FOUQ01000002.1"/>
</dbReference>
<dbReference type="PROSITE" id="PS00211">
    <property type="entry name" value="ABC_TRANSPORTER_1"/>
    <property type="match status" value="2"/>
</dbReference>
<evidence type="ECO:0000256" key="5">
    <source>
        <dbReference type="ARBA" id="ARBA00022741"/>
    </source>
</evidence>
<sequence length="509" mass="54150">MTLLSIRDLDKSFAGARALGGASLEVRAGEVHALMGENGAGKSTLIKILAGVQKPDAGVIEIEGAPVTIASPADALRLGLRFIHQELSVVPHLSVAENIFLGRDYPRRWGVMIDWDGLNRRAAAVLADLGVAHIQPARKMARLSVGDQMLVKIAAAFQDASVEGGMPARLYVMDEPTAALSAEESQRLFAVIRQLRTAGAGIIYVSHRLDEVMDLADRLTVLRDGSTVATRDIAGLQKLEVIELMIGRRFAEGYPPRLNPVQDEVALGVEHLSTAYLQDVSFEVRKGEILGLAGLEGAGQSEVIRAIVGADGGHDGAISLAGRSVKIDEPVSAWAKGLAFLPRERRQEGLVASASIAGNVSLPHLDDLLRFGLVLDRKAEAEQAVDLGRKVKLKANGPRQKVRELSGGNQQKVVFARAIAGEPEVLLLDEPTRGVDVGARYDIHALLRELTAEGKAVVLASSDLPELVYMADRVIVFRDGKVATTVSTDGLDQAGLAALCFGAPTAPTA</sequence>
<evidence type="ECO:0000256" key="2">
    <source>
        <dbReference type="ARBA" id="ARBA00022448"/>
    </source>
</evidence>
<comment type="similarity">
    <text evidence="1">Belongs to the ABC transporter superfamily.</text>
</comment>
<dbReference type="InterPro" id="IPR027417">
    <property type="entry name" value="P-loop_NTPase"/>
</dbReference>
<evidence type="ECO:0000313" key="8">
    <source>
        <dbReference type="EMBL" id="PKR87996.1"/>
    </source>
</evidence>
<dbReference type="Proteomes" id="UP000233491">
    <property type="component" value="Unassembled WGS sequence"/>
</dbReference>
<proteinExistence type="inferred from homology"/>
<dbReference type="AlphaFoldDB" id="A0A1I4RWL2"/>
<name>A0A1I4RWL2_9HYPH</name>
<dbReference type="GO" id="GO:0005524">
    <property type="term" value="F:ATP binding"/>
    <property type="evidence" value="ECO:0007669"/>
    <property type="project" value="UniProtKB-KW"/>
</dbReference>
<dbReference type="PANTHER" id="PTHR43790:SF9">
    <property type="entry name" value="GALACTOFURANOSE TRANSPORTER ATP-BINDING PROTEIN YTFR"/>
    <property type="match status" value="1"/>
</dbReference>